<evidence type="ECO:0000256" key="2">
    <source>
        <dbReference type="ARBA" id="ARBA00009592"/>
    </source>
</evidence>
<dbReference type="SUPFAM" id="SSF52058">
    <property type="entry name" value="L domain-like"/>
    <property type="match status" value="3"/>
</dbReference>
<evidence type="ECO:0000256" key="11">
    <source>
        <dbReference type="ARBA" id="ARBA00023180"/>
    </source>
</evidence>
<dbReference type="RefSeq" id="XP_015900740.3">
    <property type="nucleotide sequence ID" value="XM_016045254.3"/>
</dbReference>
<evidence type="ECO:0000256" key="7">
    <source>
        <dbReference type="ARBA" id="ARBA00022737"/>
    </source>
</evidence>
<proteinExistence type="inferred from homology"/>
<dbReference type="Gene3D" id="3.80.10.10">
    <property type="entry name" value="Ribonuclease Inhibitor"/>
    <property type="match status" value="6"/>
</dbReference>
<dbReference type="InterPro" id="IPR032675">
    <property type="entry name" value="LRR_dom_sf"/>
</dbReference>
<feature type="transmembrane region" description="Helical" evidence="12">
    <location>
        <begin position="875"/>
        <end position="896"/>
    </location>
</feature>
<keyword evidence="15" id="KW-1185">Reference proteome</keyword>
<dbReference type="PRINTS" id="PR00019">
    <property type="entry name" value="LEURICHRPT"/>
</dbReference>
<name>A0A6P4AXL4_ZIZJJ</name>
<keyword evidence="7" id="KW-0677">Repeat</keyword>
<evidence type="ECO:0000256" key="9">
    <source>
        <dbReference type="ARBA" id="ARBA00023136"/>
    </source>
</evidence>
<keyword evidence="9 12" id="KW-0472">Membrane</keyword>
<evidence type="ECO:0000313" key="16">
    <source>
        <dbReference type="RefSeq" id="XP_015900740.3"/>
    </source>
</evidence>
<dbReference type="InterPro" id="IPR003591">
    <property type="entry name" value="Leu-rich_rpt_typical-subtyp"/>
</dbReference>
<evidence type="ECO:0000313" key="15">
    <source>
        <dbReference type="Proteomes" id="UP001652623"/>
    </source>
</evidence>
<dbReference type="KEGG" id="zju:107433877"/>
<feature type="domain" description="Leucine-rich repeat-containing N-terminal plant-type" evidence="14">
    <location>
        <begin position="32"/>
        <end position="81"/>
    </location>
</feature>
<feature type="signal peptide" evidence="13">
    <location>
        <begin position="1"/>
        <end position="18"/>
    </location>
</feature>
<evidence type="ECO:0000256" key="3">
    <source>
        <dbReference type="ARBA" id="ARBA00022475"/>
    </source>
</evidence>
<feature type="chain" id="PRO_5028131211" evidence="13">
    <location>
        <begin position="19"/>
        <end position="902"/>
    </location>
</feature>
<keyword evidence="8 12" id="KW-1133">Transmembrane helix</keyword>
<dbReference type="Pfam" id="PF08263">
    <property type="entry name" value="LRRNT_2"/>
    <property type="match status" value="1"/>
</dbReference>
<protein>
    <submittedName>
        <fullName evidence="16">Receptor-like protein 7</fullName>
    </submittedName>
</protein>
<keyword evidence="4" id="KW-0433">Leucine-rich repeat</keyword>
<organism evidence="15 16">
    <name type="scientific">Ziziphus jujuba</name>
    <name type="common">Chinese jujube</name>
    <name type="synonym">Ziziphus sativa</name>
    <dbReference type="NCBI Taxonomy" id="326968"/>
    <lineage>
        <taxon>Eukaryota</taxon>
        <taxon>Viridiplantae</taxon>
        <taxon>Streptophyta</taxon>
        <taxon>Embryophyta</taxon>
        <taxon>Tracheophyta</taxon>
        <taxon>Spermatophyta</taxon>
        <taxon>Magnoliopsida</taxon>
        <taxon>eudicotyledons</taxon>
        <taxon>Gunneridae</taxon>
        <taxon>Pentapetalae</taxon>
        <taxon>rosids</taxon>
        <taxon>fabids</taxon>
        <taxon>Rosales</taxon>
        <taxon>Rhamnaceae</taxon>
        <taxon>Paliureae</taxon>
        <taxon>Ziziphus</taxon>
    </lineage>
</organism>
<evidence type="ECO:0000256" key="5">
    <source>
        <dbReference type="ARBA" id="ARBA00022692"/>
    </source>
</evidence>
<evidence type="ECO:0000256" key="8">
    <source>
        <dbReference type="ARBA" id="ARBA00022989"/>
    </source>
</evidence>
<dbReference type="PANTHER" id="PTHR48061:SF12">
    <property type="entry name" value="DISEASE RESISTANCE LIKE PROTEIN"/>
    <property type="match status" value="1"/>
</dbReference>
<dbReference type="AlphaFoldDB" id="A0A6P4AXL4"/>
<dbReference type="PANTHER" id="PTHR48061">
    <property type="entry name" value="LEUCINE-RICH REPEAT RECEPTOR PROTEIN KINASE EMS1-LIKE-RELATED"/>
    <property type="match status" value="1"/>
</dbReference>
<keyword evidence="10" id="KW-0675">Receptor</keyword>
<dbReference type="InParanoid" id="A0A6P4AXL4"/>
<accession>A0A6P4AXL4</accession>
<dbReference type="Proteomes" id="UP001652623">
    <property type="component" value="Chromosome 4"/>
</dbReference>
<dbReference type="FunFam" id="3.80.10.10:FF:000095">
    <property type="entry name" value="LRR receptor-like serine/threonine-protein kinase GSO1"/>
    <property type="match status" value="2"/>
</dbReference>
<dbReference type="InterPro" id="IPR001611">
    <property type="entry name" value="Leu-rich_rpt"/>
</dbReference>
<evidence type="ECO:0000256" key="6">
    <source>
        <dbReference type="ARBA" id="ARBA00022729"/>
    </source>
</evidence>
<dbReference type="InterPro" id="IPR046956">
    <property type="entry name" value="RLP23-like"/>
</dbReference>
<evidence type="ECO:0000256" key="12">
    <source>
        <dbReference type="SAM" id="Phobius"/>
    </source>
</evidence>
<dbReference type="SMART" id="SM00365">
    <property type="entry name" value="LRR_SD22"/>
    <property type="match status" value="6"/>
</dbReference>
<comment type="subcellular location">
    <subcellularLocation>
        <location evidence="1">Cell membrane</location>
        <topology evidence="1">Single-pass type I membrane protein</topology>
    </subcellularLocation>
</comment>
<reference evidence="16" key="1">
    <citation type="submission" date="2025-08" db="UniProtKB">
        <authorList>
            <consortium name="RefSeq"/>
        </authorList>
    </citation>
    <scope>IDENTIFICATION</scope>
    <source>
        <tissue evidence="16">Seedling</tissue>
    </source>
</reference>
<sequence length="902" mass="101086">MFLNFPLILLSLFHLLLAVEISSSVRLVCRSNESLALLQFKESLISSRDACKDPFGYPKVESWKLHGKGGDCCSWDGVECDERSGHVVGLNLSNSCLYGSFNSSNSLFQLVHLRMLDLSNNDFNLSEIPSAISNLSRLTSLRLSNSSFSGQIPSQLSHLSNLSFLDLSYNIDIIYEENLLELKTSILRNLAKNLKSLEILHLDYVNVSSELPETLANLSSLTTLSLENCGLSGEFPPSIFHLPNLQFLNVQYNVDLTGFIPEFHSSSPLKSLRLRSTNFSGQLPSSIGNINSLYDMVISYCNFSGPIPSSFTNLTQLSYLDLSHNRLTGEIPLWIMKLTKLKRLYLSFNEFQGTIPTAISELMNLEYLDLASNRLNGTVDMDMFRNLRNLTLLLLSSNALSLVSKPSSTFVQKFHVLGFGSCNLTKFPSFLQNQNELQWLDLSNNSIHGLIPKWILNISKETMQYLNLGQNFLTGFEQSPLFLPWSALEVISLGYNNLQGSIPVPPPSTMVYILNDNELTGEIPRSICSLNQLNTLDLSYNKLSGLLPPCFNNFSNSLTYLKLRKNHFYGTIPLTFTKENGLKMFDLSENQFKGQIPRSLAICTMLEYVDLSSNQINDTFPFWLGNLPYFKVLILRANQFHGAIKSPDLETSIYGFPALQIIDLSYNDFSGPLPSSYFQSWNAMKFVPTGGLAYMKAPMYLKMESCGWINQFHYSFLLMNKGTETEYDKINEFLTVIDLSSNRLDGNIPECIGNLQGLYSLNLSHNILTGHIVPSLGNITMLESLDLSHNELTGEIPQELKQLKSLSSFYVSYNHLRGVIPKGEQFDTFDANSFDGNPGLCGKQLSKGCDGSENPPTSTAFEEDEGSIFEFELEWRIVVVGFSTGIAVGVGIGYWFTTRKRS</sequence>
<dbReference type="SMART" id="SM00369">
    <property type="entry name" value="LRR_TYP"/>
    <property type="match status" value="7"/>
</dbReference>
<evidence type="ECO:0000256" key="10">
    <source>
        <dbReference type="ARBA" id="ARBA00023170"/>
    </source>
</evidence>
<dbReference type="GeneID" id="107433877"/>
<evidence type="ECO:0000256" key="4">
    <source>
        <dbReference type="ARBA" id="ARBA00022614"/>
    </source>
</evidence>
<evidence type="ECO:0000256" key="13">
    <source>
        <dbReference type="SAM" id="SignalP"/>
    </source>
</evidence>
<evidence type="ECO:0000256" key="1">
    <source>
        <dbReference type="ARBA" id="ARBA00004251"/>
    </source>
</evidence>
<dbReference type="InterPro" id="IPR013210">
    <property type="entry name" value="LRR_N_plant-typ"/>
</dbReference>
<dbReference type="Pfam" id="PF13855">
    <property type="entry name" value="LRR_8"/>
    <property type="match status" value="2"/>
</dbReference>
<keyword evidence="6 13" id="KW-0732">Signal</keyword>
<dbReference type="GO" id="GO:0005886">
    <property type="term" value="C:plasma membrane"/>
    <property type="evidence" value="ECO:0007669"/>
    <property type="project" value="UniProtKB-SubCell"/>
</dbReference>
<keyword evidence="5 12" id="KW-0812">Transmembrane</keyword>
<keyword evidence="3" id="KW-1003">Cell membrane</keyword>
<evidence type="ECO:0000259" key="14">
    <source>
        <dbReference type="Pfam" id="PF08263"/>
    </source>
</evidence>
<gene>
    <name evidence="16" type="primary">LOC107433877</name>
</gene>
<dbReference type="Pfam" id="PF00560">
    <property type="entry name" value="LRR_1"/>
    <property type="match status" value="12"/>
</dbReference>
<dbReference type="FunFam" id="3.80.10.10:FF:000111">
    <property type="entry name" value="LRR receptor-like serine/threonine-protein kinase ERECTA"/>
    <property type="match status" value="1"/>
</dbReference>
<keyword evidence="11" id="KW-0325">Glycoprotein</keyword>
<comment type="similarity">
    <text evidence="2">Belongs to the RLP family.</text>
</comment>